<keyword evidence="3" id="KW-1185">Reference proteome</keyword>
<reference evidence="3" key="1">
    <citation type="journal article" date="2019" name="Int. J. Syst. Evol. Microbiol.">
        <title>The Global Catalogue of Microorganisms (GCM) 10K type strain sequencing project: providing services to taxonomists for standard genome sequencing and annotation.</title>
        <authorList>
            <consortium name="The Broad Institute Genomics Platform"/>
            <consortium name="The Broad Institute Genome Sequencing Center for Infectious Disease"/>
            <person name="Wu L."/>
            <person name="Ma J."/>
        </authorList>
    </citation>
    <scope>NUCLEOTIDE SEQUENCE [LARGE SCALE GENOMIC DNA]</scope>
    <source>
        <strain evidence="3">JCM 17906</strain>
    </source>
</reference>
<sequence>MASGSIETLRSGFRARVYAEDPITHKQTYLRGGVRRSRADAEADKERLLALADTGEKVELKRTVGTLLDRWMETVDHELSTAETSGRLHPSHDQARARRHADPQAAAPGGHPRQALRASPPM</sequence>
<accession>A0ABP8S2H7</accession>
<feature type="region of interest" description="Disordered" evidence="1">
    <location>
        <begin position="79"/>
        <end position="122"/>
    </location>
</feature>
<gene>
    <name evidence="2" type="ORF">GCM10023175_67300</name>
</gene>
<evidence type="ECO:0000313" key="2">
    <source>
        <dbReference type="EMBL" id="GAA4559397.1"/>
    </source>
</evidence>
<evidence type="ECO:0000313" key="3">
    <source>
        <dbReference type="Proteomes" id="UP001501598"/>
    </source>
</evidence>
<evidence type="ECO:0008006" key="4">
    <source>
        <dbReference type="Google" id="ProtNLM"/>
    </source>
</evidence>
<organism evidence="2 3">
    <name type="scientific">Pseudonocardia xishanensis</name>
    <dbReference type="NCBI Taxonomy" id="630995"/>
    <lineage>
        <taxon>Bacteria</taxon>
        <taxon>Bacillati</taxon>
        <taxon>Actinomycetota</taxon>
        <taxon>Actinomycetes</taxon>
        <taxon>Pseudonocardiales</taxon>
        <taxon>Pseudonocardiaceae</taxon>
        <taxon>Pseudonocardia</taxon>
    </lineage>
</organism>
<feature type="compositionally biased region" description="Basic and acidic residues" evidence="1">
    <location>
        <begin position="90"/>
        <end position="102"/>
    </location>
</feature>
<dbReference type="Proteomes" id="UP001501598">
    <property type="component" value="Unassembled WGS sequence"/>
</dbReference>
<protein>
    <recommendedName>
        <fullName evidence="4">Integrase-like protein</fullName>
    </recommendedName>
</protein>
<dbReference type="EMBL" id="BAABGT010000119">
    <property type="protein sequence ID" value="GAA4559397.1"/>
    <property type="molecule type" value="Genomic_DNA"/>
</dbReference>
<proteinExistence type="predicted"/>
<evidence type="ECO:0000256" key="1">
    <source>
        <dbReference type="SAM" id="MobiDB-lite"/>
    </source>
</evidence>
<comment type="caution">
    <text evidence="2">The sequence shown here is derived from an EMBL/GenBank/DDBJ whole genome shotgun (WGS) entry which is preliminary data.</text>
</comment>
<name>A0ABP8S2H7_9PSEU</name>